<evidence type="ECO:0000313" key="2">
    <source>
        <dbReference type="Proteomes" id="UP000234327"/>
    </source>
</evidence>
<evidence type="ECO:0000313" key="1">
    <source>
        <dbReference type="EMBL" id="SMY01275.1"/>
    </source>
</evidence>
<reference evidence="1 2" key="1">
    <citation type="submission" date="2017-03" db="EMBL/GenBank/DDBJ databases">
        <authorList>
            <person name="Afonso C.L."/>
            <person name="Miller P.J."/>
            <person name="Scott M.A."/>
            <person name="Spackman E."/>
            <person name="Goraichik I."/>
            <person name="Dimitrov K.M."/>
            <person name="Suarez D.L."/>
            <person name="Swayne D.E."/>
        </authorList>
    </citation>
    <scope>NUCLEOTIDE SEQUENCE [LARGE SCALE GENOMIC DNA]</scope>
    <source>
        <strain evidence="2">6(3)</strain>
    </source>
</reference>
<proteinExistence type="predicted"/>
<name>A0A2H1KN86_BREAU</name>
<protein>
    <submittedName>
        <fullName evidence="1">Uncharacterized protein</fullName>
    </submittedName>
</protein>
<dbReference type="EMBL" id="FXYZ01000026">
    <property type="protein sequence ID" value="SMY01275.1"/>
    <property type="molecule type" value="Genomic_DNA"/>
</dbReference>
<dbReference type="Proteomes" id="UP000234327">
    <property type="component" value="Unassembled WGS sequence"/>
</dbReference>
<dbReference type="AlphaFoldDB" id="A0A2H1KN86"/>
<gene>
    <name evidence="1" type="ORF">BAURA63_03527</name>
</gene>
<organism evidence="1 2">
    <name type="scientific">Brevibacterium aurantiacum</name>
    <dbReference type="NCBI Taxonomy" id="273384"/>
    <lineage>
        <taxon>Bacteria</taxon>
        <taxon>Bacillati</taxon>
        <taxon>Actinomycetota</taxon>
        <taxon>Actinomycetes</taxon>
        <taxon>Micrococcales</taxon>
        <taxon>Brevibacteriaceae</taxon>
        <taxon>Brevibacterium</taxon>
    </lineage>
</organism>
<accession>A0A2H1KN86</accession>
<sequence>MEPSDDQRIDMFHELARDYLDFVDELGLFGPRKIGRPFTRAENVALSMRTMLERKFITRGEAVHLPAVFKSLRGIASAAEADASAAMNEAEATYKDVYTGASAGRKIVVDGAAIEYRRTWELFAYGRLLHADFDKYLELKSLPENEALSTRLYDSSMIRETIIQTVKYIEESRDAGWLDSPSP</sequence>